<gene>
    <name evidence="4" type="primary">AAD_7</name>
    <name evidence="4" type="ORF">Hypma_004789</name>
</gene>
<protein>
    <submittedName>
        <fullName evidence="4">Aryl-alcohol dehydrogenase [NADP(+)]</fullName>
    </submittedName>
</protein>
<organism evidence="4 5">
    <name type="scientific">Hypsizygus marmoreus</name>
    <name type="common">White beech mushroom</name>
    <name type="synonym">Agaricus marmoreus</name>
    <dbReference type="NCBI Taxonomy" id="39966"/>
    <lineage>
        <taxon>Eukaryota</taxon>
        <taxon>Fungi</taxon>
        <taxon>Dikarya</taxon>
        <taxon>Basidiomycota</taxon>
        <taxon>Agaricomycotina</taxon>
        <taxon>Agaricomycetes</taxon>
        <taxon>Agaricomycetidae</taxon>
        <taxon>Agaricales</taxon>
        <taxon>Tricholomatineae</taxon>
        <taxon>Lyophyllaceae</taxon>
        <taxon>Hypsizygus</taxon>
    </lineage>
</organism>
<dbReference type="Gene3D" id="3.20.20.100">
    <property type="entry name" value="NADP-dependent oxidoreductase domain"/>
    <property type="match status" value="1"/>
</dbReference>
<reference evidence="4" key="1">
    <citation type="submission" date="2018-04" db="EMBL/GenBank/DDBJ databases">
        <title>Whole genome sequencing of Hypsizygus marmoreus.</title>
        <authorList>
            <person name="Choi I.-G."/>
            <person name="Min B."/>
            <person name="Kim J.-G."/>
            <person name="Kim S."/>
            <person name="Oh Y.-L."/>
            <person name="Kong W.-S."/>
            <person name="Park H."/>
            <person name="Jeong J."/>
            <person name="Song E.-S."/>
        </authorList>
    </citation>
    <scope>NUCLEOTIDE SEQUENCE [LARGE SCALE GENOMIC DNA]</scope>
    <source>
        <strain evidence="4">51987-8</strain>
    </source>
</reference>
<evidence type="ECO:0000256" key="1">
    <source>
        <dbReference type="ARBA" id="ARBA00022857"/>
    </source>
</evidence>
<evidence type="ECO:0000259" key="3">
    <source>
        <dbReference type="Pfam" id="PF00248"/>
    </source>
</evidence>
<comment type="caution">
    <text evidence="4">The sequence shown here is derived from an EMBL/GenBank/DDBJ whole genome shotgun (WGS) entry which is preliminary data.</text>
</comment>
<accession>A0A369J218</accession>
<dbReference type="EMBL" id="LUEZ02000184">
    <property type="protein sequence ID" value="RDB15190.1"/>
    <property type="molecule type" value="Genomic_DNA"/>
</dbReference>
<proteinExistence type="inferred from homology"/>
<evidence type="ECO:0000313" key="5">
    <source>
        <dbReference type="Proteomes" id="UP000076154"/>
    </source>
</evidence>
<dbReference type="InterPro" id="IPR050523">
    <property type="entry name" value="AKR_Detox_Biosynth"/>
</dbReference>
<feature type="domain" description="NADP-dependent oxidoreductase" evidence="3">
    <location>
        <begin position="30"/>
        <end position="341"/>
    </location>
</feature>
<dbReference type="PANTHER" id="PTHR43364:SF7">
    <property type="entry name" value="NADP-DEPENDENT OXIDOREDUCTASE DOMAIN-CONTAINING PROTEIN-RELATED"/>
    <property type="match status" value="1"/>
</dbReference>
<dbReference type="InterPro" id="IPR036812">
    <property type="entry name" value="NAD(P)_OxRdtase_dom_sf"/>
</dbReference>
<dbReference type="InterPro" id="IPR023210">
    <property type="entry name" value="NADP_OxRdtase_dom"/>
</dbReference>
<keyword evidence="5" id="KW-1185">Reference proteome</keyword>
<dbReference type="Pfam" id="PF00248">
    <property type="entry name" value="Aldo_ket_red"/>
    <property type="match status" value="1"/>
</dbReference>
<dbReference type="PANTHER" id="PTHR43364">
    <property type="entry name" value="NADH-SPECIFIC METHYLGLYOXAL REDUCTASE-RELATED"/>
    <property type="match status" value="1"/>
</dbReference>
<dbReference type="AlphaFoldDB" id="A0A369J218"/>
<comment type="similarity">
    <text evidence="2">Belongs to the aldo/keto reductase family. Aldo/keto reductase 2 subfamily.</text>
</comment>
<dbReference type="InParanoid" id="A0A369J218"/>
<evidence type="ECO:0000256" key="2">
    <source>
        <dbReference type="ARBA" id="ARBA00038157"/>
    </source>
</evidence>
<name>A0A369J218_HYPMA</name>
<dbReference type="SUPFAM" id="SSF51430">
    <property type="entry name" value="NAD(P)-linked oxidoreductase"/>
    <property type="match status" value="1"/>
</dbReference>
<dbReference type="STRING" id="39966.A0A369J218"/>
<dbReference type="OrthoDB" id="48988at2759"/>
<sequence>MSLWTPPPKPPTKLGVYRRLSTTAGVHVSPLQLGAMSIGDKFTEIMGSMDKQSSFKLLDAYYDAGGNFIDTANNYQDETSEKFIGEWAEARGIRDQLFIATKFTSNYKRGNDSVAQKILYTGNNHKSLQLSVRDSLAKLRTTYIDLLYLHWWDFETSIEEVMRSLHALVLAGKVLYLGVSDTPAWVVSKANQYARDHALSPFVIYQGAWNVMDRDFEREIIPMARSEGMALAPWNALAGGKFRTDAEEERRRTTGEHGRKVFSGAWERTEKEKKVSAALEKVAKEVGTKEITAVALAYLLHKTPFVFPIVGGRKVEHLLGNIEALDISLSEEQMKELESIVDFDLGFPGTLIGNGTSHGWLMASAAHLEPPLLLQAHRQGQDN</sequence>
<evidence type="ECO:0000313" key="4">
    <source>
        <dbReference type="EMBL" id="RDB15190.1"/>
    </source>
</evidence>
<dbReference type="Proteomes" id="UP000076154">
    <property type="component" value="Unassembled WGS sequence"/>
</dbReference>
<keyword evidence="1" id="KW-0521">NADP</keyword>